<name>A0A3B0CU37_9BACL</name>
<dbReference type="InterPro" id="IPR000086">
    <property type="entry name" value="NUDIX_hydrolase_dom"/>
</dbReference>
<dbReference type="InterPro" id="IPR015797">
    <property type="entry name" value="NUDIX_hydrolase-like_dom_sf"/>
</dbReference>
<dbReference type="Gene3D" id="3.90.79.10">
    <property type="entry name" value="Nucleoside Triphosphate Pyrophosphohydrolase"/>
    <property type="match status" value="1"/>
</dbReference>
<comment type="caution">
    <text evidence="6">The sequence shown here is derived from an EMBL/GenBank/DDBJ whole genome shotgun (WGS) entry which is preliminary data.</text>
</comment>
<dbReference type="EMBL" id="RBAH01000001">
    <property type="protein sequence ID" value="RKN86579.1"/>
    <property type="molecule type" value="Genomic_DNA"/>
</dbReference>
<evidence type="ECO:0000256" key="1">
    <source>
        <dbReference type="ARBA" id="ARBA00001946"/>
    </source>
</evidence>
<accession>A0A3B0CU37</accession>
<evidence type="ECO:0000259" key="5">
    <source>
        <dbReference type="PROSITE" id="PS51462"/>
    </source>
</evidence>
<dbReference type="Proteomes" id="UP000282311">
    <property type="component" value="Unassembled WGS sequence"/>
</dbReference>
<evidence type="ECO:0000256" key="4">
    <source>
        <dbReference type="RuleBase" id="RU003476"/>
    </source>
</evidence>
<gene>
    <name evidence="6" type="ORF">D7M11_01025</name>
</gene>
<dbReference type="CDD" id="cd04681">
    <property type="entry name" value="NUDIX_Hydrolase"/>
    <property type="match status" value="1"/>
</dbReference>
<dbReference type="PRINTS" id="PR00502">
    <property type="entry name" value="NUDIXFAMILY"/>
</dbReference>
<dbReference type="Pfam" id="PF00293">
    <property type="entry name" value="NUDIX"/>
    <property type="match status" value="1"/>
</dbReference>
<organism evidence="6 7">
    <name type="scientific">Paenibacillus ginsengarvi</name>
    <dbReference type="NCBI Taxonomy" id="400777"/>
    <lineage>
        <taxon>Bacteria</taxon>
        <taxon>Bacillati</taxon>
        <taxon>Bacillota</taxon>
        <taxon>Bacilli</taxon>
        <taxon>Bacillales</taxon>
        <taxon>Paenibacillaceae</taxon>
        <taxon>Paenibacillus</taxon>
    </lineage>
</organism>
<evidence type="ECO:0000313" key="6">
    <source>
        <dbReference type="EMBL" id="RKN86579.1"/>
    </source>
</evidence>
<dbReference type="PANTHER" id="PTHR43222">
    <property type="entry name" value="NUDIX HYDROLASE 23"/>
    <property type="match status" value="1"/>
</dbReference>
<sequence>MRLLFCKPFTAIRSGGKRNPMMSDYNYCPLCGGPLAGTYEKGKSYRFCPSGHYTLYPSQSVGAVAVIPDGEGRILLERRAIEPGYGMWALPGGMAEQGESIQACAVREVLEETGLEIEVTKLLDVTGGIRVCTVFYEARLIGGMLTKSAESLELEWFRPEHIPFEQFAFPRHKEQLSRWLNERRTEA</sequence>
<dbReference type="PROSITE" id="PS00893">
    <property type="entry name" value="NUDIX_BOX"/>
    <property type="match status" value="1"/>
</dbReference>
<protein>
    <submittedName>
        <fullName evidence="6">NUDIX domain-containing protein</fullName>
    </submittedName>
</protein>
<keyword evidence="7" id="KW-1185">Reference proteome</keyword>
<evidence type="ECO:0000256" key="2">
    <source>
        <dbReference type="ARBA" id="ARBA00022801"/>
    </source>
</evidence>
<keyword evidence="3" id="KW-0460">Magnesium</keyword>
<dbReference type="InterPro" id="IPR020476">
    <property type="entry name" value="Nudix_hydrolase"/>
</dbReference>
<dbReference type="PROSITE" id="PS51462">
    <property type="entry name" value="NUDIX"/>
    <property type="match status" value="1"/>
</dbReference>
<proteinExistence type="inferred from homology"/>
<comment type="similarity">
    <text evidence="4">Belongs to the Nudix hydrolase family.</text>
</comment>
<dbReference type="AlphaFoldDB" id="A0A3B0CU37"/>
<dbReference type="InterPro" id="IPR020084">
    <property type="entry name" value="NUDIX_hydrolase_CS"/>
</dbReference>
<reference evidence="6 7" key="1">
    <citation type="journal article" date="2007" name="Int. J. Syst. Evol. Microbiol.">
        <title>Paenibacillus ginsengarvi sp. nov., isolated from soil from ginseng cultivation.</title>
        <authorList>
            <person name="Yoon M.H."/>
            <person name="Ten L.N."/>
            <person name="Im W.T."/>
        </authorList>
    </citation>
    <scope>NUCLEOTIDE SEQUENCE [LARGE SCALE GENOMIC DNA]</scope>
    <source>
        <strain evidence="6 7">KCTC 13059</strain>
    </source>
</reference>
<comment type="cofactor">
    <cofactor evidence="1">
        <name>Mg(2+)</name>
        <dbReference type="ChEBI" id="CHEBI:18420"/>
    </cofactor>
</comment>
<dbReference type="GO" id="GO:0016787">
    <property type="term" value="F:hydrolase activity"/>
    <property type="evidence" value="ECO:0007669"/>
    <property type="project" value="UniProtKB-KW"/>
</dbReference>
<dbReference type="PANTHER" id="PTHR43222:SF2">
    <property type="entry name" value="NUDIX HYDROLASE 23, CHLOROPLASTIC"/>
    <property type="match status" value="1"/>
</dbReference>
<evidence type="ECO:0000256" key="3">
    <source>
        <dbReference type="ARBA" id="ARBA00022842"/>
    </source>
</evidence>
<feature type="domain" description="Nudix hydrolase" evidence="5">
    <location>
        <begin position="56"/>
        <end position="182"/>
    </location>
</feature>
<dbReference type="SUPFAM" id="SSF55811">
    <property type="entry name" value="Nudix"/>
    <property type="match status" value="1"/>
</dbReference>
<evidence type="ECO:0000313" key="7">
    <source>
        <dbReference type="Proteomes" id="UP000282311"/>
    </source>
</evidence>
<keyword evidence="2 4" id="KW-0378">Hydrolase</keyword>